<dbReference type="Proteomes" id="UP000432209">
    <property type="component" value="Unassembled WGS sequence"/>
</dbReference>
<evidence type="ECO:0000256" key="3">
    <source>
        <dbReference type="ARBA" id="ARBA00023163"/>
    </source>
</evidence>
<sequence>MEDIQKNVHQVAELLKTLSHPDRLLIACKLAEKELSVGEMQSELGIYQPNLSRHLTTLKSAKIVTFRKEGLSVFYHLSDTRAGQVITALHQIFCSRKH</sequence>
<dbReference type="InterPro" id="IPR036388">
    <property type="entry name" value="WH-like_DNA-bd_sf"/>
</dbReference>
<dbReference type="NCBIfam" id="NF033788">
    <property type="entry name" value="HTH_metalloreg"/>
    <property type="match status" value="1"/>
</dbReference>
<reference evidence="5 6" key="1">
    <citation type="submission" date="2019-10" db="EMBL/GenBank/DDBJ databases">
        <title>Gluconobacter aidae sp. nov., a novel species of acetic acid bacteria isolated in Thailand.</title>
        <authorList>
            <person name="Yukphan P."/>
            <person name="Charoenyingcharoen P."/>
            <person name="Malimas S."/>
            <person name="Muramatsu Y."/>
            <person name="Nakagawa Y."/>
            <person name="Tanasupawat S."/>
            <person name="Yamada Y."/>
        </authorList>
    </citation>
    <scope>NUCLEOTIDE SEQUENCE [LARGE SCALE GENOMIC DNA]</scope>
    <source>
        <strain evidence="5 6">AC10</strain>
    </source>
</reference>
<keyword evidence="3" id="KW-0804">Transcription</keyword>
<dbReference type="PANTHER" id="PTHR43132:SF2">
    <property type="entry name" value="ARSENICAL RESISTANCE OPERON REPRESSOR ARSR-RELATED"/>
    <property type="match status" value="1"/>
</dbReference>
<comment type="caution">
    <text evidence="5">The sequence shown here is derived from an EMBL/GenBank/DDBJ whole genome shotgun (WGS) entry which is preliminary data.</text>
</comment>
<dbReference type="GO" id="GO:0003700">
    <property type="term" value="F:DNA-binding transcription factor activity"/>
    <property type="evidence" value="ECO:0007669"/>
    <property type="project" value="InterPro"/>
</dbReference>
<evidence type="ECO:0000313" key="5">
    <source>
        <dbReference type="EMBL" id="MQR99111.1"/>
    </source>
</evidence>
<dbReference type="PANTHER" id="PTHR43132">
    <property type="entry name" value="ARSENICAL RESISTANCE OPERON REPRESSOR ARSR-RELATED"/>
    <property type="match status" value="1"/>
</dbReference>
<dbReference type="PRINTS" id="PR00778">
    <property type="entry name" value="HTHARSR"/>
</dbReference>
<dbReference type="GO" id="GO:0003677">
    <property type="term" value="F:DNA binding"/>
    <property type="evidence" value="ECO:0007669"/>
    <property type="project" value="UniProtKB-KW"/>
</dbReference>
<dbReference type="Pfam" id="PF01022">
    <property type="entry name" value="HTH_5"/>
    <property type="match status" value="1"/>
</dbReference>
<dbReference type="AlphaFoldDB" id="A0A7X1SQ49"/>
<dbReference type="CDD" id="cd00090">
    <property type="entry name" value="HTH_ARSR"/>
    <property type="match status" value="1"/>
</dbReference>
<dbReference type="InterPro" id="IPR001845">
    <property type="entry name" value="HTH_ArsR_DNA-bd_dom"/>
</dbReference>
<dbReference type="SMART" id="SM00418">
    <property type="entry name" value="HTH_ARSR"/>
    <property type="match status" value="1"/>
</dbReference>
<evidence type="ECO:0000259" key="4">
    <source>
        <dbReference type="PROSITE" id="PS50987"/>
    </source>
</evidence>
<keyword evidence="6" id="KW-1185">Reference proteome</keyword>
<dbReference type="InterPro" id="IPR036390">
    <property type="entry name" value="WH_DNA-bd_sf"/>
</dbReference>
<dbReference type="InterPro" id="IPR051011">
    <property type="entry name" value="Metal_resp_trans_reg"/>
</dbReference>
<proteinExistence type="predicted"/>
<dbReference type="PROSITE" id="PS50987">
    <property type="entry name" value="HTH_ARSR_2"/>
    <property type="match status" value="1"/>
</dbReference>
<accession>A0A7X1SQ49</accession>
<keyword evidence="2" id="KW-0238">DNA-binding</keyword>
<evidence type="ECO:0000313" key="6">
    <source>
        <dbReference type="Proteomes" id="UP000432209"/>
    </source>
</evidence>
<gene>
    <name evidence="5" type="ORF">GFJ39_07795</name>
</gene>
<evidence type="ECO:0000256" key="2">
    <source>
        <dbReference type="ARBA" id="ARBA00023125"/>
    </source>
</evidence>
<dbReference type="SUPFAM" id="SSF46785">
    <property type="entry name" value="Winged helix' DNA-binding domain"/>
    <property type="match status" value="1"/>
</dbReference>
<dbReference type="EMBL" id="WIPH01000014">
    <property type="protein sequence ID" value="MQR99111.1"/>
    <property type="molecule type" value="Genomic_DNA"/>
</dbReference>
<name>A0A7X1SQ49_9PROT</name>
<feature type="domain" description="HTH arsR-type" evidence="4">
    <location>
        <begin position="4"/>
        <end position="98"/>
    </location>
</feature>
<organism evidence="5 6">
    <name type="scientific">Gluconobacter aidae</name>
    <dbReference type="NCBI Taxonomy" id="2662454"/>
    <lineage>
        <taxon>Bacteria</taxon>
        <taxon>Pseudomonadati</taxon>
        <taxon>Pseudomonadota</taxon>
        <taxon>Alphaproteobacteria</taxon>
        <taxon>Acetobacterales</taxon>
        <taxon>Acetobacteraceae</taxon>
        <taxon>Gluconobacter</taxon>
    </lineage>
</organism>
<dbReference type="Gene3D" id="1.10.10.10">
    <property type="entry name" value="Winged helix-like DNA-binding domain superfamily/Winged helix DNA-binding domain"/>
    <property type="match status" value="1"/>
</dbReference>
<keyword evidence="1" id="KW-0805">Transcription regulation</keyword>
<evidence type="ECO:0000256" key="1">
    <source>
        <dbReference type="ARBA" id="ARBA00023015"/>
    </source>
</evidence>
<protein>
    <submittedName>
        <fullName evidence="5">Metalloregulator ArsR/SmtB family transcription factor</fullName>
    </submittedName>
</protein>
<dbReference type="InterPro" id="IPR011991">
    <property type="entry name" value="ArsR-like_HTH"/>
</dbReference>